<gene>
    <name evidence="2" type="ORF">IC229_06770</name>
</gene>
<keyword evidence="3" id="KW-1185">Reference proteome</keyword>
<accession>A0A926XUK4</accession>
<protein>
    <submittedName>
        <fullName evidence="2">Uncharacterized protein</fullName>
    </submittedName>
</protein>
<evidence type="ECO:0000313" key="2">
    <source>
        <dbReference type="EMBL" id="MBD2700329.1"/>
    </source>
</evidence>
<comment type="caution">
    <text evidence="2">The sequence shown here is derived from an EMBL/GenBank/DDBJ whole genome shotgun (WGS) entry which is preliminary data.</text>
</comment>
<evidence type="ECO:0000313" key="3">
    <source>
        <dbReference type="Proteomes" id="UP000598820"/>
    </source>
</evidence>
<reference evidence="2" key="1">
    <citation type="submission" date="2020-09" db="EMBL/GenBank/DDBJ databases">
        <authorList>
            <person name="Kim M.K."/>
        </authorList>
    </citation>
    <scope>NUCLEOTIDE SEQUENCE</scope>
    <source>
        <strain evidence="2">BT702</strain>
    </source>
</reference>
<evidence type="ECO:0000256" key="1">
    <source>
        <dbReference type="SAM" id="Coils"/>
    </source>
</evidence>
<dbReference type="RefSeq" id="WP_190886193.1">
    <property type="nucleotide sequence ID" value="NZ_JACWZY010000004.1"/>
</dbReference>
<dbReference type="AlphaFoldDB" id="A0A926XUK4"/>
<name>A0A926XUK4_9BACT</name>
<keyword evidence="1" id="KW-0175">Coiled coil</keyword>
<proteinExistence type="predicted"/>
<organism evidence="2 3">
    <name type="scientific">Spirosoma profusum</name>
    <dbReference type="NCBI Taxonomy" id="2771354"/>
    <lineage>
        <taxon>Bacteria</taxon>
        <taxon>Pseudomonadati</taxon>
        <taxon>Bacteroidota</taxon>
        <taxon>Cytophagia</taxon>
        <taxon>Cytophagales</taxon>
        <taxon>Cytophagaceae</taxon>
        <taxon>Spirosoma</taxon>
    </lineage>
</organism>
<dbReference type="EMBL" id="JACWZY010000004">
    <property type="protein sequence ID" value="MBD2700329.1"/>
    <property type="molecule type" value="Genomic_DNA"/>
</dbReference>
<sequence>MKTLFQSLLQAMFLVGLLVATLIWLAARPTDVMTDLQLTTEHLQNQVMNQLTTNDATFDLPYKTRRIGRQLSAEARTSAVKAMGAVLRAYVKSADFRSRYDQQMRDRYHVSDAQTKEAEQTEKTTMNDVQAIANQQIAQTSTVFTQMPPATLAMMLQQQMLQFQQQMATASAPEKAALARDLAVLRQLQPMASSKPAEFKTQYLAFMNRYMAQQMNKGLENEEENLADNKAKAADYRTRLAEYNANAKPETAIKKRLQAFITLAESVDFDAKVVPQGSKMEFVRADYRSQSDEWKLMYRIGREPVLAARDVARTWLSELK</sequence>
<dbReference type="Proteomes" id="UP000598820">
    <property type="component" value="Unassembled WGS sequence"/>
</dbReference>
<feature type="coiled-coil region" evidence="1">
    <location>
        <begin position="212"/>
        <end position="246"/>
    </location>
</feature>